<comment type="similarity">
    <text evidence="1 7">Belongs to the MurCDEF family. MurE subfamily.</text>
</comment>
<comment type="caution">
    <text evidence="7">Lacks conserved residue(s) required for the propagation of feature annotation.</text>
</comment>
<dbReference type="PANTHER" id="PTHR23135:SF4">
    <property type="entry name" value="UDP-N-ACETYLMURAMOYL-L-ALANYL-D-GLUTAMATE--2,6-DIAMINOPIMELATE LIGASE MURE HOMOLOG, CHLOROPLASTIC"/>
    <property type="match status" value="1"/>
</dbReference>
<dbReference type="InterPro" id="IPR000713">
    <property type="entry name" value="Mur_ligase_N"/>
</dbReference>
<dbReference type="UniPathway" id="UPA00219"/>
<comment type="PTM">
    <text evidence="7">Carboxylation is probably crucial for Mg(2+) binding and, consequently, for the gamma-phosphate positioning of ATP.</text>
</comment>
<evidence type="ECO:0000256" key="5">
    <source>
        <dbReference type="ARBA" id="ARBA00023306"/>
    </source>
</evidence>
<dbReference type="GO" id="GO:0008765">
    <property type="term" value="F:UDP-N-acetylmuramoylalanyl-D-glutamate-2,6-diaminopimelate ligase activity"/>
    <property type="evidence" value="ECO:0007669"/>
    <property type="project" value="UniProtKB-UniRule"/>
</dbReference>
<dbReference type="GO" id="GO:0005737">
    <property type="term" value="C:cytoplasm"/>
    <property type="evidence" value="ECO:0007669"/>
    <property type="project" value="UniProtKB-SubCell"/>
</dbReference>
<dbReference type="InterPro" id="IPR036615">
    <property type="entry name" value="Mur_ligase_C_dom_sf"/>
</dbReference>
<sequence length="971" mass="99605">MRLLADLIAPFVASGELRVLHGSPEATTITGMTADSRAVQRGFLFIAIPGTKSDGRSFVPAALSAGATALLVPDDDQPLDCACPEDVVVLATPSVRLALSRLAAAFFPAQPATITAVTGTNGKTSTACFTRALWEHLGHSAGSLGTLGLASRALSIGGSHTTPDPVHLHGILSDVAAAGVTHLCMEASSHGLDQFRLDGVRLTAAAFTNLTRDHLDYHLTLDAYLAAKTRLFTEVLPVGGSAVLNADIPEFAALKAATEAAGRRVIGYGTQAEEIRLLERTPTPHGQQLHLRVFGSDYRLTLPLAGAFQAANALAALGLVIASGAPVAAAVAALEHLPGVPGRLEQVGSHNGASVFVDYAHTPDALEVVLTALRPHARNRLVVVFGCGGDRDRGKRPVMGEIAARLADEVIVTDDNPRSEVPSAIRAEVMAGCPFAREIGDRHQAIATAVADLQPGDVLLIAGKGHESGQTVAGVVTPFDDRIEARKAIIALSPLWTASEIAAATNGQCAGEFVCHGVSIDSRTVAAGDLFIAIAGPSHDGHDWVAAALAAGAAGAVVHRPIDGVDPARLVLVTDTFTALQDLGRAGRDRFGGRVVGVTGSVGKTSTKEMLARVLSAIAPTHAAVGSFNNHWGVPLTLARLPRQMAYAVIEMGMNHPDEIRPLTTIARPHVAVITTIASAHIEHLGSLEAIAEAKAEIFDGVCQPGGVVVLPTDAPCADRLVERAGQHQLIIRRFGCADNADIRLGDATICHDHTAVLALIDGREVHYSIGAAGRHWAMNSLAVLAAVQAVCAPALSFSDIFPTVAQSLAGMQPPKGRGQRHTVPLAAGGAPLVVIDEAYNANPDSLAAALAALGASGGASGGTSQGTTQGRRIVVVGDMLELGPAGPALHAGMAPAVLAAGADLVFTAGPLSEQLFNAVPAAVRGQHAATSADLAPLVAAAVRPGDVVMVKGSAGSRMGLVVAALLALAA</sequence>
<dbReference type="InterPro" id="IPR036565">
    <property type="entry name" value="Mur-like_cat_sf"/>
</dbReference>
<comment type="pathway">
    <text evidence="8 9">Cell wall biogenesis; peptidoglycan biosynthesis.</text>
</comment>
<name>A0A1N7LPB5_9PROT</name>
<dbReference type="PANTHER" id="PTHR23135">
    <property type="entry name" value="MUR LIGASE FAMILY MEMBER"/>
    <property type="match status" value="1"/>
</dbReference>
<dbReference type="EC" id="6.3.2.10" evidence="8"/>
<dbReference type="EMBL" id="FTOA01000003">
    <property type="protein sequence ID" value="SIS75686.1"/>
    <property type="molecule type" value="Genomic_DNA"/>
</dbReference>
<evidence type="ECO:0000313" key="14">
    <source>
        <dbReference type="EMBL" id="SIS75686.1"/>
    </source>
</evidence>
<dbReference type="RefSeq" id="WP_084194738.1">
    <property type="nucleotide sequence ID" value="NZ_FTOA01000003.1"/>
</dbReference>
<keyword evidence="7" id="KW-0460">Magnesium</keyword>
<dbReference type="GO" id="GO:0008360">
    <property type="term" value="P:regulation of cell shape"/>
    <property type="evidence" value="ECO:0007669"/>
    <property type="project" value="UniProtKB-KW"/>
</dbReference>
<feature type="binding site" evidence="7">
    <location>
        <position position="463"/>
    </location>
    <ligand>
        <name>meso-2,6-diaminopimelate</name>
        <dbReference type="ChEBI" id="CHEBI:57791"/>
    </ligand>
</feature>
<keyword evidence="8" id="KW-0067">ATP-binding</keyword>
<dbReference type="HAMAP" id="MF_02019">
    <property type="entry name" value="MurF"/>
    <property type="match status" value="1"/>
</dbReference>
<dbReference type="GO" id="GO:0051301">
    <property type="term" value="P:cell division"/>
    <property type="evidence" value="ECO:0007669"/>
    <property type="project" value="UniProtKB-KW"/>
</dbReference>
<dbReference type="GO" id="GO:0005524">
    <property type="term" value="F:ATP binding"/>
    <property type="evidence" value="ECO:0007669"/>
    <property type="project" value="UniProtKB-UniRule"/>
</dbReference>
<dbReference type="NCBIfam" id="TIGR01143">
    <property type="entry name" value="murF"/>
    <property type="match status" value="1"/>
</dbReference>
<comment type="subcellular location">
    <subcellularLocation>
        <location evidence="8 9">Cytoplasm</location>
    </subcellularLocation>
</comment>
<feature type="binding site" evidence="7">
    <location>
        <begin position="415"/>
        <end position="418"/>
    </location>
    <ligand>
        <name>meso-2,6-diaminopimelate</name>
        <dbReference type="ChEBI" id="CHEBI:57791"/>
    </ligand>
</feature>
<evidence type="ECO:0000256" key="9">
    <source>
        <dbReference type="RuleBase" id="RU004135"/>
    </source>
</evidence>
<dbReference type="Pfam" id="PF08245">
    <property type="entry name" value="Mur_ligase_M"/>
    <property type="match status" value="2"/>
</dbReference>
<comment type="cofactor">
    <cofactor evidence="7">
        <name>Mg(2+)</name>
        <dbReference type="ChEBI" id="CHEBI:18420"/>
    </cofactor>
</comment>
<feature type="domain" description="Mur ligase N-terminal catalytic" evidence="11">
    <location>
        <begin position="516"/>
        <end position="561"/>
    </location>
</feature>
<keyword evidence="3 8" id="KW-0133">Cell shape</keyword>
<reference evidence="14 15" key="1">
    <citation type="submission" date="2017-01" db="EMBL/GenBank/DDBJ databases">
        <authorList>
            <person name="Mah S.A."/>
            <person name="Swanson W.J."/>
            <person name="Moy G.W."/>
            <person name="Vacquier V.D."/>
        </authorList>
    </citation>
    <scope>NUCLEOTIDE SEQUENCE [LARGE SCALE GENOMIC DNA]</scope>
    <source>
        <strain evidence="14 15">DSM 11589</strain>
    </source>
</reference>
<dbReference type="GO" id="GO:0071555">
    <property type="term" value="P:cell wall organization"/>
    <property type="evidence" value="ECO:0007669"/>
    <property type="project" value="UniProtKB-KW"/>
</dbReference>
<proteinExistence type="inferred from homology"/>
<keyword evidence="5 8" id="KW-0131">Cell cycle</keyword>
<comment type="catalytic activity">
    <reaction evidence="7">
        <text>UDP-N-acetyl-alpha-D-muramoyl-L-alanyl-D-glutamate + meso-2,6-diaminopimelate + ATP = UDP-N-acetyl-alpha-D-muramoyl-L-alanyl-gamma-D-glutamyl-meso-2,6-diaminopimelate + ADP + phosphate + H(+)</text>
        <dbReference type="Rhea" id="RHEA:23676"/>
        <dbReference type="ChEBI" id="CHEBI:15378"/>
        <dbReference type="ChEBI" id="CHEBI:30616"/>
        <dbReference type="ChEBI" id="CHEBI:43474"/>
        <dbReference type="ChEBI" id="CHEBI:57791"/>
        <dbReference type="ChEBI" id="CHEBI:83900"/>
        <dbReference type="ChEBI" id="CHEBI:83905"/>
        <dbReference type="ChEBI" id="CHEBI:456216"/>
        <dbReference type="EC" id="6.3.2.13"/>
    </reaction>
</comment>
<dbReference type="HAMAP" id="MF_00208">
    <property type="entry name" value="MurE"/>
    <property type="match status" value="1"/>
</dbReference>
<comment type="function">
    <text evidence="7">Catalyzes the addition of meso-diaminopimelic acid to the nucleotide precursor UDP-N-acetylmuramoyl-L-alanyl-D-glutamate (UMAG) in the biosynthesis of bacterial cell-wall peptidoglycan.</text>
</comment>
<feature type="binding site" evidence="7">
    <location>
        <position position="36"/>
    </location>
    <ligand>
        <name>UDP-N-acetyl-alpha-D-muramoyl-L-alanyl-D-glutamate</name>
        <dbReference type="ChEBI" id="CHEBI:83900"/>
    </ligand>
</feature>
<dbReference type="Gene3D" id="3.40.1390.10">
    <property type="entry name" value="MurE/MurF, N-terminal domain"/>
    <property type="match status" value="2"/>
</dbReference>
<dbReference type="Gene3D" id="3.40.1190.10">
    <property type="entry name" value="Mur-like, catalytic domain"/>
    <property type="match status" value="2"/>
</dbReference>
<feature type="modified residue" description="N6-carboxylysine" evidence="7">
    <location>
        <position position="228"/>
    </location>
</feature>
<dbReference type="AlphaFoldDB" id="A0A1N7LPB5"/>
<feature type="short sequence motif" description="Meso-diaminopimelate recognition motif" evidence="7">
    <location>
        <begin position="415"/>
        <end position="418"/>
    </location>
</feature>
<dbReference type="EC" id="6.3.2.13" evidence="7"/>
<dbReference type="Gene3D" id="3.90.190.20">
    <property type="entry name" value="Mur ligase, C-terminal domain"/>
    <property type="match status" value="2"/>
</dbReference>
<dbReference type="SUPFAM" id="SSF63418">
    <property type="entry name" value="MurE/MurF N-terminal domain"/>
    <property type="match status" value="2"/>
</dbReference>
<accession>A0A1N7LPB5</accession>
<dbReference type="GO" id="GO:0008766">
    <property type="term" value="F:UDP-N-acetylmuramoylalanyl-D-glutamyl-2,6-diaminopimelate-D-alanyl-D-alanine ligase activity"/>
    <property type="evidence" value="ECO:0007669"/>
    <property type="project" value="RHEA"/>
</dbReference>
<feature type="binding site" evidence="8">
    <location>
        <begin position="600"/>
        <end position="606"/>
    </location>
    <ligand>
        <name>ATP</name>
        <dbReference type="ChEBI" id="CHEBI:30616"/>
    </ligand>
</feature>
<feature type="domain" description="Mur ligase C-terminal" evidence="12">
    <location>
        <begin position="342"/>
        <end position="465"/>
    </location>
</feature>
<dbReference type="Pfam" id="PF02875">
    <property type="entry name" value="Mur_ligase_C"/>
    <property type="match status" value="2"/>
</dbReference>
<dbReference type="InterPro" id="IPR013221">
    <property type="entry name" value="Mur_ligase_cen"/>
</dbReference>
<dbReference type="Proteomes" id="UP000185678">
    <property type="component" value="Unassembled WGS sequence"/>
</dbReference>
<dbReference type="GO" id="GO:0009252">
    <property type="term" value="P:peptidoglycan biosynthetic process"/>
    <property type="evidence" value="ECO:0007669"/>
    <property type="project" value="UniProtKB-UniRule"/>
</dbReference>
<evidence type="ECO:0000256" key="1">
    <source>
        <dbReference type="ARBA" id="ARBA00005898"/>
    </source>
</evidence>
<evidence type="ECO:0000256" key="3">
    <source>
        <dbReference type="ARBA" id="ARBA00022960"/>
    </source>
</evidence>
<feature type="domain" description="Mur ligase N-terminal catalytic" evidence="11">
    <location>
        <begin position="28"/>
        <end position="106"/>
    </location>
</feature>
<keyword evidence="8" id="KW-0547">Nucleotide-binding</keyword>
<dbReference type="InterPro" id="IPR004101">
    <property type="entry name" value="Mur_ligase_C"/>
</dbReference>
<evidence type="ECO:0000256" key="4">
    <source>
        <dbReference type="ARBA" id="ARBA00022984"/>
    </source>
</evidence>
<dbReference type="InterPro" id="IPR005761">
    <property type="entry name" value="UDP-N-AcMur-Glu-dNH2Pim_ligase"/>
</dbReference>
<dbReference type="SUPFAM" id="SSF53623">
    <property type="entry name" value="MurD-like peptide ligases, catalytic domain"/>
    <property type="match status" value="2"/>
</dbReference>
<keyword evidence="4 8" id="KW-0573">Peptidoglycan synthesis</keyword>
<dbReference type="GO" id="GO:0047480">
    <property type="term" value="F:UDP-N-acetylmuramoyl-tripeptide-D-alanyl-D-alanine ligase activity"/>
    <property type="evidence" value="ECO:0007669"/>
    <property type="project" value="UniProtKB-UniRule"/>
</dbReference>
<dbReference type="InterPro" id="IPR005863">
    <property type="entry name" value="UDP-N-AcMur_synth"/>
</dbReference>
<keyword evidence="8" id="KW-0963">Cytoplasm</keyword>
<evidence type="ECO:0000256" key="10">
    <source>
        <dbReference type="RuleBase" id="RU004136"/>
    </source>
</evidence>
<keyword evidence="2 8" id="KW-0132">Cell division</keyword>
<evidence type="ECO:0000256" key="2">
    <source>
        <dbReference type="ARBA" id="ARBA00022618"/>
    </source>
</evidence>
<feature type="domain" description="Mur ligase central" evidence="13">
    <location>
        <begin position="117"/>
        <end position="319"/>
    </location>
</feature>
<dbReference type="GO" id="GO:0000287">
    <property type="term" value="F:magnesium ion binding"/>
    <property type="evidence" value="ECO:0007669"/>
    <property type="project" value="UniProtKB-UniRule"/>
</dbReference>
<gene>
    <name evidence="8" type="primary">murF</name>
    <name evidence="7" type="synonym">murE</name>
    <name evidence="14" type="ORF">SAMN05421779_103468</name>
</gene>
<feature type="binding site" evidence="7">
    <location>
        <position position="194"/>
    </location>
    <ligand>
        <name>UDP-N-acetyl-alpha-D-muramoyl-L-alanyl-D-glutamate</name>
        <dbReference type="ChEBI" id="CHEBI:83900"/>
    </ligand>
</feature>
<feature type="binding site" evidence="7">
    <location>
        <begin position="161"/>
        <end position="162"/>
    </location>
    <ligand>
        <name>UDP-N-acetyl-alpha-D-muramoyl-L-alanyl-D-glutamate</name>
        <dbReference type="ChEBI" id="CHEBI:83900"/>
    </ligand>
</feature>
<feature type="domain" description="Mur ligase central" evidence="13">
    <location>
        <begin position="598"/>
        <end position="788"/>
    </location>
</feature>
<dbReference type="NCBIfam" id="NF001126">
    <property type="entry name" value="PRK00139.1-4"/>
    <property type="match status" value="1"/>
</dbReference>
<keyword evidence="8 14" id="KW-0436">Ligase</keyword>
<evidence type="ECO:0000256" key="8">
    <source>
        <dbReference type="HAMAP-Rule" id="MF_02019"/>
    </source>
</evidence>
<keyword evidence="6 8" id="KW-0961">Cell wall biogenesis/degradation</keyword>
<feature type="binding site" evidence="7">
    <location>
        <position position="467"/>
    </location>
    <ligand>
        <name>meso-2,6-diaminopimelate</name>
        <dbReference type="ChEBI" id="CHEBI:57791"/>
    </ligand>
</feature>
<evidence type="ECO:0000259" key="12">
    <source>
        <dbReference type="Pfam" id="PF02875"/>
    </source>
</evidence>
<feature type="domain" description="Mur ligase C-terminal" evidence="12">
    <location>
        <begin position="832"/>
        <end position="954"/>
    </location>
</feature>
<dbReference type="InterPro" id="IPR035911">
    <property type="entry name" value="MurE/MurF_N"/>
</dbReference>
<keyword evidence="15" id="KW-1185">Reference proteome</keyword>
<evidence type="ECO:0000259" key="11">
    <source>
        <dbReference type="Pfam" id="PF01225"/>
    </source>
</evidence>
<evidence type="ECO:0000313" key="15">
    <source>
        <dbReference type="Proteomes" id="UP000185678"/>
    </source>
</evidence>
<evidence type="ECO:0000256" key="7">
    <source>
        <dbReference type="HAMAP-Rule" id="MF_00208"/>
    </source>
</evidence>
<feature type="binding site" evidence="7">
    <location>
        <position position="196"/>
    </location>
    <ligand>
        <name>UDP-N-acetyl-alpha-D-muramoyl-L-alanyl-D-glutamate</name>
        <dbReference type="ChEBI" id="CHEBI:83900"/>
    </ligand>
</feature>
<feature type="binding site" evidence="7">
    <location>
        <position position="391"/>
    </location>
    <ligand>
        <name>meso-2,6-diaminopimelate</name>
        <dbReference type="ChEBI" id="CHEBI:57791"/>
    </ligand>
</feature>
<evidence type="ECO:0000259" key="13">
    <source>
        <dbReference type="Pfam" id="PF08245"/>
    </source>
</evidence>
<feature type="binding site" evidence="7">
    <location>
        <begin position="119"/>
        <end position="125"/>
    </location>
    <ligand>
        <name>ATP</name>
        <dbReference type="ChEBI" id="CHEBI:30616"/>
    </ligand>
</feature>
<dbReference type="NCBIfam" id="NF001124">
    <property type="entry name" value="PRK00139.1-2"/>
    <property type="match status" value="1"/>
</dbReference>
<feature type="binding site" evidence="7">
    <location>
        <position position="188"/>
    </location>
    <ligand>
        <name>UDP-N-acetyl-alpha-D-muramoyl-L-alanyl-D-glutamate</name>
        <dbReference type="ChEBI" id="CHEBI:83900"/>
    </ligand>
</feature>
<comment type="similarity">
    <text evidence="8">Belongs to the MurCDEF family. MurF subfamily.</text>
</comment>
<organism evidence="14 15">
    <name type="scientific">Insolitispirillum peregrinum</name>
    <dbReference type="NCBI Taxonomy" id="80876"/>
    <lineage>
        <taxon>Bacteria</taxon>
        <taxon>Pseudomonadati</taxon>
        <taxon>Pseudomonadota</taxon>
        <taxon>Alphaproteobacteria</taxon>
        <taxon>Rhodospirillales</taxon>
        <taxon>Novispirillaceae</taxon>
        <taxon>Insolitispirillum</taxon>
    </lineage>
</organism>
<comment type="function">
    <text evidence="8 10">Involved in cell wall formation. Catalyzes the final step in the synthesis of UDP-N-acetylmuramoyl-pentapeptide, the precursor of murein.</text>
</comment>
<dbReference type="SUPFAM" id="SSF53244">
    <property type="entry name" value="MurD-like peptide ligases, peptide-binding domain"/>
    <property type="match status" value="2"/>
</dbReference>
<dbReference type="STRING" id="80876.SAMN05421779_103468"/>
<protein>
    <recommendedName>
        <fullName evidence="7 8">Multifunctional fusion protein</fullName>
    </recommendedName>
    <domain>
        <recommendedName>
            <fullName evidence="7">UDP-N-acetylmuramoyl-L-alanyl-D-glutamate--2,6-diaminopimelate ligase</fullName>
            <ecNumber evidence="7">6.3.2.13</ecNumber>
        </recommendedName>
        <alternativeName>
            <fullName evidence="7">Meso-A2pm-adding enzyme</fullName>
        </alternativeName>
        <alternativeName>
            <fullName evidence="7">Meso-diaminopimelate-adding enzyme</fullName>
        </alternativeName>
        <alternativeName>
            <fullName evidence="7">UDP-MurNAc-L-Ala-D-Glu:meso-diaminopimelate ligase</fullName>
        </alternativeName>
        <alternativeName>
            <fullName evidence="7">UDP-MurNAc-tripeptide synthetase</fullName>
        </alternativeName>
        <alternativeName>
            <fullName evidence="7">UDP-N-acetylmuramyl-tripeptide synthetase</fullName>
        </alternativeName>
    </domain>
    <domain>
        <recommendedName>
            <fullName evidence="8">UDP-N-acetylmuramoyl-tripeptide--D-alanyl-D-alanine ligase</fullName>
            <ecNumber evidence="8">6.3.2.10</ecNumber>
        </recommendedName>
        <alternativeName>
            <fullName evidence="8">D-alanyl-D-alanine-adding enzyme</fullName>
        </alternativeName>
    </domain>
</protein>
<comment type="catalytic activity">
    <reaction evidence="8 10">
        <text>D-alanyl-D-alanine + UDP-N-acetyl-alpha-D-muramoyl-L-alanyl-gamma-D-glutamyl-meso-2,6-diaminopimelate + ATP = UDP-N-acetyl-alpha-D-muramoyl-L-alanyl-gamma-D-glutamyl-meso-2,6-diaminopimeloyl-D-alanyl-D-alanine + ADP + phosphate + H(+)</text>
        <dbReference type="Rhea" id="RHEA:28374"/>
        <dbReference type="ChEBI" id="CHEBI:15378"/>
        <dbReference type="ChEBI" id="CHEBI:30616"/>
        <dbReference type="ChEBI" id="CHEBI:43474"/>
        <dbReference type="ChEBI" id="CHEBI:57822"/>
        <dbReference type="ChEBI" id="CHEBI:61386"/>
        <dbReference type="ChEBI" id="CHEBI:83905"/>
        <dbReference type="ChEBI" id="CHEBI:456216"/>
        <dbReference type="EC" id="6.3.2.10"/>
    </reaction>
</comment>
<evidence type="ECO:0000256" key="6">
    <source>
        <dbReference type="ARBA" id="ARBA00023316"/>
    </source>
</evidence>
<dbReference type="NCBIfam" id="TIGR01085">
    <property type="entry name" value="murE"/>
    <property type="match status" value="1"/>
</dbReference>
<dbReference type="Pfam" id="PF01225">
    <property type="entry name" value="Mur_ligase"/>
    <property type="match status" value="2"/>
</dbReference>